<evidence type="ECO:0000313" key="3">
    <source>
        <dbReference type="Proteomes" id="UP001515683"/>
    </source>
</evidence>
<name>A0ABX0R7J2_9GAMM</name>
<dbReference type="RefSeq" id="WP_167012283.1">
    <property type="nucleotide sequence ID" value="NZ_VWXF01000001.1"/>
</dbReference>
<keyword evidence="1" id="KW-1133">Transmembrane helix</keyword>
<reference evidence="2 3" key="1">
    <citation type="journal article" date="2019" name="bioRxiv">
        <title>Bacteria contribute to plant secondary compound degradation in a generalist herbivore system.</title>
        <authorList>
            <person name="Francoeur C.B."/>
            <person name="Khadempour L."/>
            <person name="Moreira-Soto R.D."/>
            <person name="Gotting K."/>
            <person name="Book A.J."/>
            <person name="Pinto-Tomas A.A."/>
            <person name="Keefover-Ring K."/>
            <person name="Currie C.R."/>
        </authorList>
    </citation>
    <scope>NUCLEOTIDE SEQUENCE [LARGE SCALE GENOMIC DNA]</scope>
    <source>
        <strain evidence="2">Acro-835</strain>
    </source>
</reference>
<keyword evidence="1" id="KW-0472">Membrane</keyword>
<organism evidence="2 3">
    <name type="scientific">Candidatus Pantoea multigeneris</name>
    <dbReference type="NCBI Taxonomy" id="2608357"/>
    <lineage>
        <taxon>Bacteria</taxon>
        <taxon>Pseudomonadati</taxon>
        <taxon>Pseudomonadota</taxon>
        <taxon>Gammaproteobacteria</taxon>
        <taxon>Enterobacterales</taxon>
        <taxon>Erwiniaceae</taxon>
        <taxon>Pantoea</taxon>
    </lineage>
</organism>
<feature type="transmembrane region" description="Helical" evidence="1">
    <location>
        <begin position="72"/>
        <end position="93"/>
    </location>
</feature>
<evidence type="ECO:0000313" key="2">
    <source>
        <dbReference type="EMBL" id="NIF20327.1"/>
    </source>
</evidence>
<keyword evidence="1" id="KW-0812">Transmembrane</keyword>
<evidence type="ECO:0000256" key="1">
    <source>
        <dbReference type="SAM" id="Phobius"/>
    </source>
</evidence>
<comment type="caution">
    <text evidence="2">The sequence shown here is derived from an EMBL/GenBank/DDBJ whole genome shotgun (WGS) entry which is preliminary data.</text>
</comment>
<sequence length="191" mass="21366">MGLKNQSTTQQHLIEGNIGINDARVDNAIASLSENTAHSKVIIRFYHNAGGAIETTLRLTEAIKRCHPHRQVILVFKGYVASAAAFILATFAFRATPAPNVIVMNEGPVCVVFHKPRVVAGKYLYFSNSLYASQLYNDTLEFLKLITPRFDELFFRMMNYCERKKIPLAPHMSSVYAMNGDVTLILKSGKL</sequence>
<dbReference type="Gene3D" id="3.90.226.10">
    <property type="entry name" value="2-enoyl-CoA Hydratase, Chain A, domain 1"/>
    <property type="match status" value="1"/>
</dbReference>
<dbReference type="EMBL" id="VWXF01000001">
    <property type="protein sequence ID" value="NIF20327.1"/>
    <property type="molecule type" value="Genomic_DNA"/>
</dbReference>
<dbReference type="Proteomes" id="UP001515683">
    <property type="component" value="Unassembled WGS sequence"/>
</dbReference>
<accession>A0ABX0R7J2</accession>
<protein>
    <submittedName>
        <fullName evidence="2">Uncharacterized protein</fullName>
    </submittedName>
</protein>
<gene>
    <name evidence="2" type="ORF">F3J40_01665</name>
</gene>
<keyword evidence="3" id="KW-1185">Reference proteome</keyword>
<proteinExistence type="predicted"/>